<evidence type="ECO:0000313" key="15">
    <source>
        <dbReference type="Proteomes" id="UP000708148"/>
    </source>
</evidence>
<evidence type="ECO:0000259" key="13">
    <source>
        <dbReference type="PROSITE" id="PS51190"/>
    </source>
</evidence>
<dbReference type="SUPFAM" id="SSF56112">
    <property type="entry name" value="Protein kinase-like (PK-like)"/>
    <property type="match status" value="1"/>
</dbReference>
<dbReference type="EMBL" id="CAJHUC010001581">
    <property type="protein sequence ID" value="CAD7701599.1"/>
    <property type="molecule type" value="Genomic_DNA"/>
</dbReference>
<dbReference type="PROSITE" id="PS51189">
    <property type="entry name" value="FAT"/>
    <property type="match status" value="1"/>
</dbReference>
<dbReference type="Proteomes" id="UP000708148">
    <property type="component" value="Unassembled WGS sequence"/>
</dbReference>
<dbReference type="Gene3D" id="1.10.1070.11">
    <property type="entry name" value="Phosphatidylinositol 3-/4-kinase, catalytic domain"/>
    <property type="match status" value="1"/>
</dbReference>
<dbReference type="SUPFAM" id="SSF48371">
    <property type="entry name" value="ARM repeat"/>
    <property type="match status" value="1"/>
</dbReference>
<keyword evidence="6 10" id="KW-0418">Kinase</keyword>
<dbReference type="InterPro" id="IPR003151">
    <property type="entry name" value="PIK-rel_kinase_FAT"/>
</dbReference>
<evidence type="ECO:0000256" key="4">
    <source>
        <dbReference type="ARBA" id="ARBA00022737"/>
    </source>
</evidence>
<dbReference type="EC" id="2.7.11.1" evidence="10"/>
<dbReference type="PROSITE" id="PS51190">
    <property type="entry name" value="FATC"/>
    <property type="match status" value="1"/>
</dbReference>
<dbReference type="GO" id="GO:0031929">
    <property type="term" value="P:TOR signaling"/>
    <property type="evidence" value="ECO:0007669"/>
    <property type="project" value="TreeGrafter"/>
</dbReference>
<dbReference type="GO" id="GO:0005524">
    <property type="term" value="F:ATP binding"/>
    <property type="evidence" value="ECO:0007669"/>
    <property type="project" value="UniProtKB-KW"/>
</dbReference>
<keyword evidence="5 10" id="KW-0547">Nucleotide-binding</keyword>
<dbReference type="SMART" id="SM00146">
    <property type="entry name" value="PI3Kc"/>
    <property type="match status" value="1"/>
</dbReference>
<comment type="caution">
    <text evidence="14">The sequence shown here is derived from an EMBL/GenBank/DDBJ whole genome shotgun (WGS) entry which is preliminary data.</text>
</comment>
<dbReference type="Pfam" id="PF08771">
    <property type="entry name" value="FRB_dom"/>
    <property type="match status" value="1"/>
</dbReference>
<evidence type="ECO:0000256" key="2">
    <source>
        <dbReference type="ARBA" id="ARBA00022527"/>
    </source>
</evidence>
<dbReference type="InterPro" id="IPR000403">
    <property type="entry name" value="PI3/4_kinase_cat_dom"/>
</dbReference>
<dbReference type="InterPro" id="IPR011989">
    <property type="entry name" value="ARM-like"/>
</dbReference>
<dbReference type="InterPro" id="IPR036738">
    <property type="entry name" value="FRB_sf"/>
</dbReference>
<dbReference type="Pfam" id="PF11865">
    <property type="entry name" value="mTOR_dom"/>
    <property type="match status" value="1"/>
</dbReference>
<dbReference type="PANTHER" id="PTHR11139">
    <property type="entry name" value="ATAXIA TELANGIECTASIA MUTATED ATM -RELATED"/>
    <property type="match status" value="1"/>
</dbReference>
<dbReference type="InterPro" id="IPR003152">
    <property type="entry name" value="FATC_dom"/>
</dbReference>
<evidence type="ECO:0000256" key="7">
    <source>
        <dbReference type="ARBA" id="ARBA00022840"/>
    </source>
</evidence>
<feature type="domain" description="FAT" evidence="12">
    <location>
        <begin position="1080"/>
        <end position="1659"/>
    </location>
</feature>
<dbReference type="InterPro" id="IPR036940">
    <property type="entry name" value="PI3/4_kinase_cat_sf"/>
</dbReference>
<keyword evidence="15" id="KW-1185">Reference proteome</keyword>
<dbReference type="InterPro" id="IPR050517">
    <property type="entry name" value="DDR_Repair_Kinase"/>
</dbReference>
<evidence type="ECO:0000259" key="12">
    <source>
        <dbReference type="PROSITE" id="PS51189"/>
    </source>
</evidence>
<evidence type="ECO:0000256" key="3">
    <source>
        <dbReference type="ARBA" id="ARBA00022679"/>
    </source>
</evidence>
<name>A0A8S1J6S9_9CHLO</name>
<dbReference type="SUPFAM" id="SSF47212">
    <property type="entry name" value="FKBP12-rapamycin-binding domain of FKBP-rapamycin-associated protein (FRAP)"/>
    <property type="match status" value="1"/>
</dbReference>
<evidence type="ECO:0000256" key="10">
    <source>
        <dbReference type="RuleBase" id="RU364109"/>
    </source>
</evidence>
<dbReference type="InterPro" id="IPR026683">
    <property type="entry name" value="TOR_cat"/>
</dbReference>
<evidence type="ECO:0000313" key="14">
    <source>
        <dbReference type="EMBL" id="CAD7701599.1"/>
    </source>
</evidence>
<comment type="catalytic activity">
    <reaction evidence="9">
        <text>L-seryl-[protein] + ATP = O-phospho-L-seryl-[protein] + ADP + H(+)</text>
        <dbReference type="Rhea" id="RHEA:17989"/>
        <dbReference type="Rhea" id="RHEA-COMP:9863"/>
        <dbReference type="Rhea" id="RHEA-COMP:11604"/>
        <dbReference type="ChEBI" id="CHEBI:15378"/>
        <dbReference type="ChEBI" id="CHEBI:29999"/>
        <dbReference type="ChEBI" id="CHEBI:30616"/>
        <dbReference type="ChEBI" id="CHEBI:83421"/>
        <dbReference type="ChEBI" id="CHEBI:456216"/>
        <dbReference type="EC" id="2.7.11.1"/>
    </reaction>
</comment>
<dbReference type="CDD" id="cd05169">
    <property type="entry name" value="PIKKc_TOR"/>
    <property type="match status" value="1"/>
</dbReference>
<evidence type="ECO:0000256" key="8">
    <source>
        <dbReference type="ARBA" id="ARBA00047899"/>
    </source>
</evidence>
<dbReference type="InterPro" id="IPR011009">
    <property type="entry name" value="Kinase-like_dom_sf"/>
</dbReference>
<protein>
    <recommendedName>
        <fullName evidence="10">Serine/threonine-protein kinase TOR</fullName>
        <ecNumber evidence="10">2.7.11.1</ecNumber>
    </recommendedName>
</protein>
<dbReference type="Gene3D" id="3.30.1010.10">
    <property type="entry name" value="Phosphatidylinositol 3-kinase Catalytic Subunit, Chain A, domain 4"/>
    <property type="match status" value="1"/>
</dbReference>
<dbReference type="OrthoDB" id="381190at2759"/>
<proteinExistence type="inferred from homology"/>
<gene>
    <name evidence="14" type="ORF">OSTQU699_LOCUS6956</name>
</gene>
<dbReference type="InterPro" id="IPR009076">
    <property type="entry name" value="FRB_dom"/>
</dbReference>
<dbReference type="GO" id="GO:0005634">
    <property type="term" value="C:nucleus"/>
    <property type="evidence" value="ECO:0007669"/>
    <property type="project" value="TreeGrafter"/>
</dbReference>
<keyword evidence="7 10" id="KW-0067">ATP-binding</keyword>
<dbReference type="InterPro" id="IPR014009">
    <property type="entry name" value="PIK_FAT"/>
</dbReference>
<dbReference type="SMART" id="SM01343">
    <property type="entry name" value="FATC"/>
    <property type="match status" value="1"/>
</dbReference>
<dbReference type="InterPro" id="IPR018936">
    <property type="entry name" value="PI3/4_kinase_CS"/>
</dbReference>
<dbReference type="FunFam" id="3.30.1010.10:FF:000006">
    <property type="entry name" value="Serine/threonine-protein kinase TOR"/>
    <property type="match status" value="1"/>
</dbReference>
<feature type="domain" description="FATC" evidence="13">
    <location>
        <begin position="2194"/>
        <end position="2226"/>
    </location>
</feature>
<dbReference type="GO" id="GO:0016242">
    <property type="term" value="P:negative regulation of macroautophagy"/>
    <property type="evidence" value="ECO:0007669"/>
    <property type="project" value="TreeGrafter"/>
</dbReference>
<feature type="domain" description="PI3K/PI4K catalytic" evidence="11">
    <location>
        <begin position="1834"/>
        <end position="2147"/>
    </location>
</feature>
<comment type="catalytic activity">
    <reaction evidence="8 10">
        <text>L-threonyl-[protein] + ATP = O-phospho-L-threonyl-[protein] + ADP + H(+)</text>
        <dbReference type="Rhea" id="RHEA:46608"/>
        <dbReference type="Rhea" id="RHEA-COMP:11060"/>
        <dbReference type="Rhea" id="RHEA-COMP:11605"/>
        <dbReference type="ChEBI" id="CHEBI:15378"/>
        <dbReference type="ChEBI" id="CHEBI:30013"/>
        <dbReference type="ChEBI" id="CHEBI:30616"/>
        <dbReference type="ChEBI" id="CHEBI:61977"/>
        <dbReference type="ChEBI" id="CHEBI:456216"/>
        <dbReference type="EC" id="2.7.11.1"/>
    </reaction>
</comment>
<dbReference type="SMART" id="SM01346">
    <property type="entry name" value="DUF3385"/>
    <property type="match status" value="1"/>
</dbReference>
<dbReference type="GO" id="GO:0031931">
    <property type="term" value="C:TORC1 complex"/>
    <property type="evidence" value="ECO:0007669"/>
    <property type="project" value="TreeGrafter"/>
</dbReference>
<dbReference type="PANTHER" id="PTHR11139:SF9">
    <property type="entry name" value="SERINE_THREONINE-PROTEIN KINASE MTOR"/>
    <property type="match status" value="1"/>
</dbReference>
<dbReference type="Pfam" id="PF02259">
    <property type="entry name" value="FAT"/>
    <property type="match status" value="1"/>
</dbReference>
<dbReference type="PROSITE" id="PS50290">
    <property type="entry name" value="PI3_4_KINASE_3"/>
    <property type="match status" value="1"/>
</dbReference>
<dbReference type="Pfam" id="PF23593">
    <property type="entry name" value="HEAT_ATR"/>
    <property type="match status" value="1"/>
</dbReference>
<dbReference type="Pfam" id="PF00454">
    <property type="entry name" value="PI3_PI4_kinase"/>
    <property type="match status" value="1"/>
</dbReference>
<dbReference type="FunFam" id="1.20.120.150:FF:000001">
    <property type="entry name" value="Serine/threonine-protein kinase TOR"/>
    <property type="match status" value="1"/>
</dbReference>
<evidence type="ECO:0000256" key="5">
    <source>
        <dbReference type="ARBA" id="ARBA00022741"/>
    </source>
</evidence>
<keyword evidence="3 10" id="KW-0808">Transferase</keyword>
<dbReference type="GO" id="GO:0004674">
    <property type="term" value="F:protein serine/threonine kinase activity"/>
    <property type="evidence" value="ECO:0007669"/>
    <property type="project" value="UniProtKB-KW"/>
</dbReference>
<dbReference type="GO" id="GO:0044877">
    <property type="term" value="F:protein-containing complex binding"/>
    <property type="evidence" value="ECO:0007669"/>
    <property type="project" value="InterPro"/>
</dbReference>
<evidence type="ECO:0000256" key="1">
    <source>
        <dbReference type="ARBA" id="ARBA00011031"/>
    </source>
</evidence>
<dbReference type="GO" id="GO:0031932">
    <property type="term" value="C:TORC2 complex"/>
    <property type="evidence" value="ECO:0007669"/>
    <property type="project" value="TreeGrafter"/>
</dbReference>
<dbReference type="InterPro" id="IPR016024">
    <property type="entry name" value="ARM-type_fold"/>
</dbReference>
<keyword evidence="2 10" id="KW-0723">Serine/threonine-protein kinase</keyword>
<organism evidence="14 15">
    <name type="scientific">Ostreobium quekettii</name>
    <dbReference type="NCBI Taxonomy" id="121088"/>
    <lineage>
        <taxon>Eukaryota</taxon>
        <taxon>Viridiplantae</taxon>
        <taxon>Chlorophyta</taxon>
        <taxon>core chlorophytes</taxon>
        <taxon>Ulvophyceae</taxon>
        <taxon>TCBD clade</taxon>
        <taxon>Bryopsidales</taxon>
        <taxon>Ostreobineae</taxon>
        <taxon>Ostreobiaceae</taxon>
        <taxon>Ostreobium</taxon>
    </lineage>
</organism>
<dbReference type="Gene3D" id="1.20.120.150">
    <property type="entry name" value="FKBP12-rapamycin binding domain"/>
    <property type="match status" value="1"/>
</dbReference>
<dbReference type="Gene3D" id="1.25.10.10">
    <property type="entry name" value="Leucine-rich Repeat Variant"/>
    <property type="match status" value="4"/>
</dbReference>
<dbReference type="Pfam" id="PF02260">
    <property type="entry name" value="FATC"/>
    <property type="match status" value="1"/>
</dbReference>
<dbReference type="InterPro" id="IPR024585">
    <property type="entry name" value="mTOR_dom"/>
</dbReference>
<dbReference type="SMART" id="SM01345">
    <property type="entry name" value="Rapamycin_bind"/>
    <property type="match status" value="1"/>
</dbReference>
<keyword evidence="4" id="KW-0677">Repeat</keyword>
<dbReference type="InterPro" id="IPR057564">
    <property type="entry name" value="HEAT_ATR"/>
</dbReference>
<dbReference type="PROSITE" id="PS00915">
    <property type="entry name" value="PI3_4_KINASE_1"/>
    <property type="match status" value="1"/>
</dbReference>
<evidence type="ECO:0000256" key="9">
    <source>
        <dbReference type="ARBA" id="ARBA00048679"/>
    </source>
</evidence>
<accession>A0A8S1J6S9</accession>
<dbReference type="GO" id="GO:0005737">
    <property type="term" value="C:cytoplasm"/>
    <property type="evidence" value="ECO:0007669"/>
    <property type="project" value="TreeGrafter"/>
</dbReference>
<comment type="similarity">
    <text evidence="1 10">Belongs to the PI3/PI4-kinase family.</text>
</comment>
<evidence type="ECO:0000259" key="11">
    <source>
        <dbReference type="PROSITE" id="PS50290"/>
    </source>
</evidence>
<dbReference type="FunFam" id="1.10.1070.11:FF:000029">
    <property type="entry name" value="Serine/threonine-protein kinase TOR"/>
    <property type="match status" value="1"/>
</dbReference>
<evidence type="ECO:0000256" key="6">
    <source>
        <dbReference type="ARBA" id="ARBA00022777"/>
    </source>
</evidence>
<sequence length="2226" mass="250279">MGELLKNSGEFMLARYEEVANSTLKFKDDKDKNICLAVVSLIPRLADFCPERFMAEHFGSCMEHLLKMAGPKMWNSASDQGVVFLALKGIVEALHRHNETKELSGWLPKIVERLSETISGQKKERKDSPCKEALECEGSLAEAFGQDWKDYAEDLLVPSVLTGVSDALAETLHKTVEALPGMAEQARELLLNALALVLVGQPFRSDAAENTLRQLRTEVVKINTLEEHESLVITALHILSTFDFGDCSLLTFVSNHIIKLVRKNQDWKVRKAAAKTCCLVLRRHSETAEKEKGEPPTLVRPIPDILQQLVQTAVSDRDGSVRWTIFDLFLGSQSLDRALAQPSCLVQLFPGLGDSNLAVRAMAIRLIGRLGVHEPELVEPVLGALLGQLLQQLEFSPVGEFRQDSARLLGMLIESAPYVVLSHSSLEQICKVLTCLLEDEGNKASNRLLLPQTAAVPEGVHWTAGNGVITTVLETAGTLAEHASRHLVDAGIMDKLCSLVVDAIRDKDCQNKQVQAVKTLGKIVANTGDVVHSYHKAPWLLPQLLDMLQVDDPSVRREVVKLMGIICALDPSMHKKIQAKASGEGRLELEGVRPIRRGQDPGLSESTSYDRSRVLGWGGSSLDTNAVELLPAPGIAPNSEESYSIIAMNALLRILKQPAMVMYHRDVVRTLGTITNSLSMSSVPYLKKLIPKWCKAIDSGDTELKVYILEQFIRLVKVVKQHMRRFLEQIMNVVEGLWVPSCSKKLLLSMLKLITELAGVCRDDMKRHLCWLAPRLILVLETSELKVLESALPSISVFGNALQGYFHHLLPAIWSLLSPHRVSKVPVRVQRDVLKCIRALLPHLHVPELGAGLMLPIISLIQNTNQSQKLMGEVMDIVCAMAMTVGPDGKVFFDSIKEAMAQQGIEHCQFECLTGYLQQSDAAPCDPDMPWDVGATWREDYEPAVPEPPDDTPGASPQRFNLDERDMGVAWDTAHRYTKDDWAEWMRQLSLRLLSSSPSPALRACKEFAQMIPGMAKDLFPASFISCWSELSDSMQQQLVRSLEAALASPTIPPEIITSLLNLAELMEHDRSQLPLDTRTLGALASKCQAFAKALHYKEVEFQESPKTAVEAILAIYSQLRQPEAADGMLKYAREHLQMELRESWYEKLHKWDKAKEQYERKMQVAHSGTLAHVDATLGCMRCYGALWEWENLSDLCGQQWEKSDPFVRKEIVPLVAQAAWHMGHWEDMATFLEAAEPQKDTPDAATRAFLQSVSAVQSENYEGAWSNIDRARDLLSADLAALAGESYERAYECMVRLQQLTELEEAIRYKLADLFADGDLRRHQIRAAWQSRLEGVQHRCEVWESLLSVRSLVVPMHEDKDTWIKFATLCGKQGRLEHAKRVLVNLLGYNPEHLSLGDRGYASQSGMPDVMYAYIKHLHASGKRQDAHDRLQDLICNELDPVSGEEEPGSHALEVLDNASSSGETSGSYSRLLGHAYIKLAKWKHGLANKLDESTVKVMIMMVDKATQHAPDWPKVWRQLAVYHLAAVEHLSVLGAREQLRQHVAPAVKGFFQSLRLSQDDAHWMDYGDGPSKDTYQDILRLLTLWFTYGNAPNVVDELNEGFRTVRIETWLVVVPQLIARIHMKSTHIQKLIHMLLLTIGQAHPQALLYPLLVGCHSSSENRRASAHHVLHSMRNFAPDMVADTELVSQHLVEIAVLWDEKWHEGLEEASRLYFADGDAQAMIDMMMPLHEMLNSRDPRTNSERQFINNYGLQLREAYQLLRNYEATKLDTALQRAWDTYYHVFRKINKDLHNMSVLQLIDVAPELLDRCMDVAVPGTYSAFAKQQVCIMRVVPEIQIIKSKQRPRKLRIQGTDGHDYMFLLKGHEDLRQDERVMQLLRLVNTILASDYDTAHRELSIARYAVTPLSPNVGLIGWVPNCDTMHSLIREYREARAIPINLEHQLMKNFAPNYDNLSLIQKVEVFEHALDSTPGDDLKKVMWHKSRNSEQWLNHRTNYIRSCAVMSMVGYLLGLGDRHPSNLMLDRYTGKLLHIDFGDCFEASMNRDKFPEKVPFRLTRMMIKAMEVSGIEGTFRTTCELAMRVLRNEKQSLMAMLEAFVHDPLINWRLALNHTEGGAGAAGAGPALGAGGLEGAGEAGEDDVGPAVRRDVRERELLNAYNKPGDAHEILNARAIQVIERIQAKLSGRDFGPQTSDKVDKQVDRLIQEATSHSNLCQAYIGWCPFW</sequence>
<dbReference type="PROSITE" id="PS00916">
    <property type="entry name" value="PI3_4_KINASE_2"/>
    <property type="match status" value="1"/>
</dbReference>
<reference evidence="14" key="1">
    <citation type="submission" date="2020-12" db="EMBL/GenBank/DDBJ databases">
        <authorList>
            <person name="Iha C."/>
        </authorList>
    </citation>
    <scope>NUCLEOTIDE SEQUENCE</scope>
</reference>